<sequence>FENLLKFIPANYSTYQLESSFNSLSELIDRTNPVNIIMGISSFYDRIVIDLNHNDDKENEVFLNATLPFEQFVFMNYLSYNNSLSLRSTSDSLSSRPHTRRFIERYFLAGEGVVTTVNGQLAVRCSAGFSAIDNTTYKKYIITSARCLPELNMPIYHAPWEQQLPLVEAQLDYFGYVMFVQRSGVDVALIEKFNSSFKLTPMMRSSVNDVKQIIIDKFNNGGFEIPEGYNICISGYETEIKCGLVTSSYVHAHIRSIRQGVRNDNYYKMLRAEIRVSNQDIGGTVFSIEIPDDGPDEGIPILVVHGIVTYGYGGIVTIQPLSGMTNFGPISPMFTRLRFIDLGIFRQLQQ</sequence>
<dbReference type="EMBL" id="CAJVQB010029742">
    <property type="protein sequence ID" value="CAG8814539.1"/>
    <property type="molecule type" value="Genomic_DNA"/>
</dbReference>
<evidence type="ECO:0000313" key="2">
    <source>
        <dbReference type="Proteomes" id="UP000789901"/>
    </source>
</evidence>
<protein>
    <submittedName>
        <fullName evidence="1">4267_t:CDS:1</fullName>
    </submittedName>
</protein>
<keyword evidence="2" id="KW-1185">Reference proteome</keyword>
<reference evidence="1 2" key="1">
    <citation type="submission" date="2021-06" db="EMBL/GenBank/DDBJ databases">
        <authorList>
            <person name="Kallberg Y."/>
            <person name="Tangrot J."/>
            <person name="Rosling A."/>
        </authorList>
    </citation>
    <scope>NUCLEOTIDE SEQUENCE [LARGE SCALE GENOMIC DNA]</scope>
    <source>
        <strain evidence="1 2">120-4 pot B 10/14</strain>
    </source>
</reference>
<dbReference type="Proteomes" id="UP000789901">
    <property type="component" value="Unassembled WGS sequence"/>
</dbReference>
<name>A0ABN7W3V9_GIGMA</name>
<proteinExistence type="predicted"/>
<organism evidence="1 2">
    <name type="scientific">Gigaspora margarita</name>
    <dbReference type="NCBI Taxonomy" id="4874"/>
    <lineage>
        <taxon>Eukaryota</taxon>
        <taxon>Fungi</taxon>
        <taxon>Fungi incertae sedis</taxon>
        <taxon>Mucoromycota</taxon>
        <taxon>Glomeromycotina</taxon>
        <taxon>Glomeromycetes</taxon>
        <taxon>Diversisporales</taxon>
        <taxon>Gigasporaceae</taxon>
        <taxon>Gigaspora</taxon>
    </lineage>
</organism>
<feature type="non-terminal residue" evidence="1">
    <location>
        <position position="1"/>
    </location>
</feature>
<gene>
    <name evidence="1" type="ORF">GMARGA_LOCUS26076</name>
</gene>
<comment type="caution">
    <text evidence="1">The sequence shown here is derived from an EMBL/GenBank/DDBJ whole genome shotgun (WGS) entry which is preliminary data.</text>
</comment>
<evidence type="ECO:0000313" key="1">
    <source>
        <dbReference type="EMBL" id="CAG8814539.1"/>
    </source>
</evidence>
<accession>A0ABN7W3V9</accession>